<evidence type="ECO:0000313" key="1">
    <source>
        <dbReference type="EMBL" id="GAA2218751.1"/>
    </source>
</evidence>
<dbReference type="EMBL" id="BAAART010000009">
    <property type="protein sequence ID" value="GAA2218751.1"/>
    <property type="molecule type" value="Genomic_DNA"/>
</dbReference>
<comment type="caution">
    <text evidence="1">The sequence shown here is derived from an EMBL/GenBank/DDBJ whole genome shotgun (WGS) entry which is preliminary data.</text>
</comment>
<gene>
    <name evidence="1" type="ORF">GCM10010104_04370</name>
</gene>
<organism evidence="1 2">
    <name type="scientific">Streptomyces indiaensis</name>
    <dbReference type="NCBI Taxonomy" id="284033"/>
    <lineage>
        <taxon>Bacteria</taxon>
        <taxon>Bacillati</taxon>
        <taxon>Actinomycetota</taxon>
        <taxon>Actinomycetes</taxon>
        <taxon>Kitasatosporales</taxon>
        <taxon>Streptomycetaceae</taxon>
        <taxon>Streptomyces</taxon>
    </lineage>
</organism>
<protein>
    <submittedName>
        <fullName evidence="1">Uncharacterized protein</fullName>
    </submittedName>
</protein>
<keyword evidence="2" id="KW-1185">Reference proteome</keyword>
<proteinExistence type="predicted"/>
<name>A0ABN3D431_9ACTN</name>
<dbReference type="Proteomes" id="UP001501474">
    <property type="component" value="Unassembled WGS sequence"/>
</dbReference>
<evidence type="ECO:0000313" key="2">
    <source>
        <dbReference type="Proteomes" id="UP001501474"/>
    </source>
</evidence>
<accession>A0ABN3D431</accession>
<sequence>MQPGLHIVTVGAPVPRRKQERARSKCLTALVPELHAFSVDQVYIESREEELNKKDIRTIIEVRRTLPKGTAFRVEHVPGQVEPLLWMSDIVAGAVRAQRQGDTRYIDMLGEVVLDFDIHTGC</sequence>
<reference evidence="1 2" key="1">
    <citation type="journal article" date="2019" name="Int. J. Syst. Evol. Microbiol.">
        <title>The Global Catalogue of Microorganisms (GCM) 10K type strain sequencing project: providing services to taxonomists for standard genome sequencing and annotation.</title>
        <authorList>
            <consortium name="The Broad Institute Genomics Platform"/>
            <consortium name="The Broad Institute Genome Sequencing Center for Infectious Disease"/>
            <person name="Wu L."/>
            <person name="Ma J."/>
        </authorList>
    </citation>
    <scope>NUCLEOTIDE SEQUENCE [LARGE SCALE GENOMIC DNA]</scope>
    <source>
        <strain evidence="1 2">JCM 3053</strain>
    </source>
</reference>